<dbReference type="InterPro" id="IPR003961">
    <property type="entry name" value="FN3_dom"/>
</dbReference>
<reference evidence="6 7" key="1">
    <citation type="submission" date="2015-12" db="EMBL/GenBank/DDBJ databases">
        <title>Complete genome of Lacimicrobium alkaliphilum KCTC 32984.</title>
        <authorList>
            <person name="Kim S.-G."/>
            <person name="Lee Y.-J."/>
        </authorList>
    </citation>
    <scope>NUCLEOTIDE SEQUENCE [LARGE SCALE GENOMIC DNA]</scope>
    <source>
        <strain evidence="6 7">YelD216</strain>
    </source>
</reference>
<feature type="coiled-coil region" evidence="3">
    <location>
        <begin position="776"/>
        <end position="824"/>
    </location>
</feature>
<keyword evidence="4" id="KW-0472">Membrane</keyword>
<dbReference type="NCBIfam" id="TIGR00254">
    <property type="entry name" value="GGDEF"/>
    <property type="match status" value="1"/>
</dbReference>
<dbReference type="InterPro" id="IPR013783">
    <property type="entry name" value="Ig-like_fold"/>
</dbReference>
<dbReference type="CDD" id="cd00063">
    <property type="entry name" value="FN3"/>
    <property type="match status" value="1"/>
</dbReference>
<evidence type="ECO:0000256" key="1">
    <source>
        <dbReference type="ARBA" id="ARBA00001946"/>
    </source>
</evidence>
<dbReference type="InterPro" id="IPR050469">
    <property type="entry name" value="Diguanylate_Cyclase"/>
</dbReference>
<dbReference type="InterPro" id="IPR011123">
    <property type="entry name" value="Y_Y_Y"/>
</dbReference>
<dbReference type="PANTHER" id="PTHR45138">
    <property type="entry name" value="REGULATORY COMPONENTS OF SENSORY TRANSDUCTION SYSTEM"/>
    <property type="match status" value="1"/>
</dbReference>
<dbReference type="SMART" id="SM00267">
    <property type="entry name" value="GGDEF"/>
    <property type="match status" value="1"/>
</dbReference>
<dbReference type="SUPFAM" id="SSF55073">
    <property type="entry name" value="Nucleotide cyclase"/>
    <property type="match status" value="1"/>
</dbReference>
<dbReference type="Gene3D" id="3.30.70.270">
    <property type="match status" value="1"/>
</dbReference>
<sequence>MWSKAEKGINKLPGGTIVLFLALAMLPTTLFAQGKLTDFFQESWTTRDGLPHNTINSIQQTEDGYLWFATWEGVARFNGRNMKIFVRGEQTGLPDTGTFSLGKDCQGNLLVSSARGGLSQVRPENWRVLQESSSMIRALHCDSAGNLWLGTDSTGVVRQHSDGSRTTFASSRGLTNERVYALVSDGNGALWVGTASGLFRISGEQAQAIEDDGRFSGLPQGPVFSLKVDSQDRLLIGTENGVHRLEDHQFTPLDARLSGVAVLEMLVEENDTIWIGTVEDGLFRIQDGELEHLSAEEGLPNNRITSLFIDREGSLWLGTNGGLFRLRDAPFSALTEDKGLSDNFVRTLLQGKGGEIYIGTSRGLNVFQDEKFRTLDGPIVSSSVLSLAQGLDDAVWVGSYTQGLARWQDGQVQQVFTRDSGLFSNEVRAILPVDDKTLWVGTVNGLNIIEGQDVTALPQQQDLPSPFISSLLHAPDGRIWIGTAKGLAFWKDEKLQVMDLQPFEQAEFIFGLYQQPDNQALWAASDRGLLRYDYATESLGLVGVDAGMPFDKYFQILADDQGFFWVSSNRGIVRIDSQHAKEVALGQRSELEHELFGESDGMVSSQANGGSNPAAIRASDGSIWIATAKGVARVQPQRLSEFSAIVPPAVIESLVADGKSYLPANVPLLPAGTNRIEIRYAGLGYVMPSKIQYRTLLEGFDNDWVSRNTQTSSEFTNLPPGDYEFRVMASYPDGEWSEQESIRFSIEPFFWQRTGFWVLVVVTLMLALGGLIRWRLSSLRRAAATLQNTVAEQTAQLRQKAESLQRADKEKSDLLEKIRQQSEAFELQARQDSLTGLGNRRAFDEAIVRELSRTRRHSSPLCLILLDLDYFKKVNDKFSHAIGDKILIMVAQCIRDNSREVDSIARWGGEEFALLLPNTSLEDALALAERLRRAISKLDCRELVGELELTGSLGLAQAREGEGAEDLLHRADDALYRAKDEGRNRVCVACSDNQ</sequence>
<dbReference type="PROSITE" id="PS50887">
    <property type="entry name" value="GGDEF"/>
    <property type="match status" value="1"/>
</dbReference>
<feature type="domain" description="GGDEF" evidence="5">
    <location>
        <begin position="859"/>
        <end position="991"/>
    </location>
</feature>
<keyword evidence="4" id="KW-1133">Transmembrane helix</keyword>
<dbReference type="InterPro" id="IPR029787">
    <property type="entry name" value="Nucleotide_cyclase"/>
</dbReference>
<evidence type="ECO:0000313" key="6">
    <source>
        <dbReference type="EMBL" id="ALS97239.1"/>
    </source>
</evidence>
<dbReference type="Pfam" id="PF07494">
    <property type="entry name" value="Reg_prop"/>
    <property type="match status" value="5"/>
</dbReference>
<dbReference type="EMBL" id="CP013650">
    <property type="protein sequence ID" value="ALS97239.1"/>
    <property type="molecule type" value="Genomic_DNA"/>
</dbReference>
<name>A0A0U2ZDN7_9ALTE</name>
<dbReference type="Pfam" id="PF00990">
    <property type="entry name" value="GGDEF"/>
    <property type="match status" value="1"/>
</dbReference>
<proteinExistence type="predicted"/>
<gene>
    <name evidence="6" type="ORF">AT746_02390</name>
</gene>
<accession>A0A0U2ZDN7</accession>
<dbReference type="GO" id="GO:0005886">
    <property type="term" value="C:plasma membrane"/>
    <property type="evidence" value="ECO:0007669"/>
    <property type="project" value="TreeGrafter"/>
</dbReference>
<keyword evidence="4" id="KW-0812">Transmembrane</keyword>
<dbReference type="Pfam" id="PF07495">
    <property type="entry name" value="Y_Y_Y"/>
    <property type="match status" value="1"/>
</dbReference>
<dbReference type="AlphaFoldDB" id="A0A0U2ZDN7"/>
<dbReference type="GO" id="GO:0043709">
    <property type="term" value="P:cell adhesion involved in single-species biofilm formation"/>
    <property type="evidence" value="ECO:0007669"/>
    <property type="project" value="TreeGrafter"/>
</dbReference>
<evidence type="ECO:0000259" key="5">
    <source>
        <dbReference type="PROSITE" id="PS50887"/>
    </source>
</evidence>
<dbReference type="InterPro" id="IPR000160">
    <property type="entry name" value="GGDEF_dom"/>
</dbReference>
<keyword evidence="3" id="KW-0175">Coiled coil</keyword>
<dbReference type="CDD" id="cd01949">
    <property type="entry name" value="GGDEF"/>
    <property type="match status" value="1"/>
</dbReference>
<evidence type="ECO:0000256" key="4">
    <source>
        <dbReference type="SAM" id="Phobius"/>
    </source>
</evidence>
<dbReference type="RefSeq" id="WP_062475930.1">
    <property type="nucleotide sequence ID" value="NZ_CP013650.1"/>
</dbReference>
<dbReference type="InterPro" id="IPR011110">
    <property type="entry name" value="Reg_prop"/>
</dbReference>
<dbReference type="InterPro" id="IPR015943">
    <property type="entry name" value="WD40/YVTN_repeat-like_dom_sf"/>
</dbReference>
<dbReference type="STRING" id="1526571.AT746_02390"/>
<feature type="transmembrane region" description="Helical" evidence="4">
    <location>
        <begin position="754"/>
        <end position="772"/>
    </location>
</feature>
<dbReference type="InterPro" id="IPR043128">
    <property type="entry name" value="Rev_trsase/Diguanyl_cyclase"/>
</dbReference>
<evidence type="ECO:0000313" key="7">
    <source>
        <dbReference type="Proteomes" id="UP000068447"/>
    </source>
</evidence>
<evidence type="ECO:0000256" key="3">
    <source>
        <dbReference type="SAM" id="Coils"/>
    </source>
</evidence>
<comment type="cofactor">
    <cofactor evidence="1">
        <name>Mg(2+)</name>
        <dbReference type="ChEBI" id="CHEBI:18420"/>
    </cofactor>
</comment>
<protein>
    <recommendedName>
        <fullName evidence="2">diguanylate cyclase</fullName>
        <ecNumber evidence="2">2.7.7.65</ecNumber>
    </recommendedName>
</protein>
<dbReference type="GO" id="GO:0052621">
    <property type="term" value="F:diguanylate cyclase activity"/>
    <property type="evidence" value="ECO:0007669"/>
    <property type="project" value="UniProtKB-EC"/>
</dbReference>
<organism evidence="6 7">
    <name type="scientific">Lacimicrobium alkaliphilum</name>
    <dbReference type="NCBI Taxonomy" id="1526571"/>
    <lineage>
        <taxon>Bacteria</taxon>
        <taxon>Pseudomonadati</taxon>
        <taxon>Pseudomonadota</taxon>
        <taxon>Gammaproteobacteria</taxon>
        <taxon>Alteromonadales</taxon>
        <taxon>Alteromonadaceae</taxon>
        <taxon>Lacimicrobium</taxon>
    </lineage>
</organism>
<dbReference type="PANTHER" id="PTHR45138:SF24">
    <property type="entry name" value="DIGUANYLATE CYCLASE DGCC-RELATED"/>
    <property type="match status" value="1"/>
</dbReference>
<dbReference type="KEGG" id="lal:AT746_02390"/>
<dbReference type="Proteomes" id="UP000068447">
    <property type="component" value="Chromosome"/>
</dbReference>
<dbReference type="FunFam" id="3.30.70.270:FF:000001">
    <property type="entry name" value="Diguanylate cyclase domain protein"/>
    <property type="match status" value="1"/>
</dbReference>
<dbReference type="OrthoDB" id="9772100at2"/>
<keyword evidence="7" id="KW-1185">Reference proteome</keyword>
<dbReference type="SUPFAM" id="SSF63829">
    <property type="entry name" value="Calcium-dependent phosphotriesterase"/>
    <property type="match status" value="2"/>
</dbReference>
<dbReference type="Gene3D" id="2.130.10.10">
    <property type="entry name" value="YVTN repeat-like/Quinoprotein amine dehydrogenase"/>
    <property type="match status" value="3"/>
</dbReference>
<dbReference type="Gene3D" id="2.60.40.10">
    <property type="entry name" value="Immunoglobulins"/>
    <property type="match status" value="1"/>
</dbReference>
<dbReference type="GO" id="GO:1902201">
    <property type="term" value="P:negative regulation of bacterial-type flagellum-dependent cell motility"/>
    <property type="evidence" value="ECO:0007669"/>
    <property type="project" value="TreeGrafter"/>
</dbReference>
<evidence type="ECO:0000256" key="2">
    <source>
        <dbReference type="ARBA" id="ARBA00012528"/>
    </source>
</evidence>
<dbReference type="EC" id="2.7.7.65" evidence="2"/>